<dbReference type="EMBL" id="LR134521">
    <property type="protein sequence ID" value="VEJ30882.1"/>
    <property type="molecule type" value="Genomic_DNA"/>
</dbReference>
<protein>
    <submittedName>
        <fullName evidence="1">Uncharacterized protein</fullName>
    </submittedName>
</protein>
<proteinExistence type="predicted"/>
<gene>
    <name evidence="1" type="ORF">NCTC10918_02174</name>
</gene>
<dbReference type="Proteomes" id="UP000270988">
    <property type="component" value="Chromosome"/>
</dbReference>
<accession>A0A448UY78</accession>
<reference evidence="1 2" key="1">
    <citation type="submission" date="2018-12" db="EMBL/GenBank/DDBJ databases">
        <authorList>
            <consortium name="Pathogen Informatics"/>
        </authorList>
    </citation>
    <scope>NUCLEOTIDE SEQUENCE [LARGE SCALE GENOMIC DNA]</scope>
    <source>
        <strain evidence="1 2">NCTC10918</strain>
    </source>
</reference>
<dbReference type="AlphaFoldDB" id="A0A448UY78"/>
<name>A0A448UY78_9MICC</name>
<evidence type="ECO:0000313" key="1">
    <source>
        <dbReference type="EMBL" id="VEJ30882.1"/>
    </source>
</evidence>
<evidence type="ECO:0000313" key="2">
    <source>
        <dbReference type="Proteomes" id="UP000270988"/>
    </source>
</evidence>
<organism evidence="1 2">
    <name type="scientific">Rothia dentocariosa</name>
    <dbReference type="NCBI Taxonomy" id="2047"/>
    <lineage>
        <taxon>Bacteria</taxon>
        <taxon>Bacillati</taxon>
        <taxon>Actinomycetota</taxon>
        <taxon>Actinomycetes</taxon>
        <taxon>Micrococcales</taxon>
        <taxon>Micrococcaceae</taxon>
        <taxon>Rothia</taxon>
    </lineage>
</organism>
<sequence length="56" mass="5845">MRNDSVLLEELADQDLDMVNGGVDWGSVGNGARLGAAIGAAEKPVSCPNIFIPCAW</sequence>